<evidence type="ECO:0000256" key="1">
    <source>
        <dbReference type="SAM" id="MobiDB-lite"/>
    </source>
</evidence>
<gene>
    <name evidence="3" type="primary">Acey_s0358.g3406</name>
    <name evidence="3" type="ORF">Y032_0358g3406</name>
</gene>
<accession>A0A016RX19</accession>
<evidence type="ECO:0000313" key="4">
    <source>
        <dbReference type="Proteomes" id="UP000024635"/>
    </source>
</evidence>
<evidence type="ECO:0000313" key="3">
    <source>
        <dbReference type="EMBL" id="EYB82504.1"/>
    </source>
</evidence>
<dbReference type="Proteomes" id="UP000024635">
    <property type="component" value="Unassembled WGS sequence"/>
</dbReference>
<name>A0A016RX19_9BILA</name>
<protein>
    <recommendedName>
        <fullName evidence="5">7TM GPCR serpentine receptor class x (Srx) domain-containing protein</fullName>
    </recommendedName>
</protein>
<dbReference type="PANTHER" id="PTHR23021">
    <property type="entry name" value="SERPENTINE RECEPTOR, CLASS T"/>
    <property type="match status" value="1"/>
</dbReference>
<keyword evidence="2" id="KW-1133">Transmembrane helix</keyword>
<dbReference type="EMBL" id="JARK01001694">
    <property type="protein sequence ID" value="EYB82504.1"/>
    <property type="molecule type" value="Genomic_DNA"/>
</dbReference>
<dbReference type="Pfam" id="PF10321">
    <property type="entry name" value="7TM_GPCR_Srt"/>
    <property type="match status" value="2"/>
</dbReference>
<dbReference type="SUPFAM" id="SSF81321">
    <property type="entry name" value="Family A G protein-coupled receptor-like"/>
    <property type="match status" value="1"/>
</dbReference>
<feature type="region of interest" description="Disordered" evidence="1">
    <location>
        <begin position="333"/>
        <end position="661"/>
    </location>
</feature>
<evidence type="ECO:0000256" key="2">
    <source>
        <dbReference type="SAM" id="Phobius"/>
    </source>
</evidence>
<evidence type="ECO:0008006" key="5">
    <source>
        <dbReference type="Google" id="ProtNLM"/>
    </source>
</evidence>
<feature type="transmembrane region" description="Helical" evidence="2">
    <location>
        <begin position="143"/>
        <end position="164"/>
    </location>
</feature>
<feature type="transmembrane region" description="Helical" evidence="2">
    <location>
        <begin position="221"/>
        <end position="238"/>
    </location>
</feature>
<feature type="compositionally biased region" description="Basic residues" evidence="1">
    <location>
        <begin position="333"/>
        <end position="342"/>
    </location>
</feature>
<dbReference type="OrthoDB" id="5814636at2759"/>
<reference evidence="4" key="1">
    <citation type="journal article" date="2015" name="Nat. Genet.">
        <title>The genome and transcriptome of the zoonotic hookworm Ancylostoma ceylanicum identify infection-specific gene families.</title>
        <authorList>
            <person name="Schwarz E.M."/>
            <person name="Hu Y."/>
            <person name="Antoshechkin I."/>
            <person name="Miller M.M."/>
            <person name="Sternberg P.W."/>
            <person name="Aroian R.V."/>
        </authorList>
    </citation>
    <scope>NUCLEOTIDE SEQUENCE</scope>
    <source>
        <strain evidence="4">HY135</strain>
    </source>
</reference>
<feature type="transmembrane region" description="Helical" evidence="2">
    <location>
        <begin position="176"/>
        <end position="201"/>
    </location>
</feature>
<feature type="transmembrane region" description="Helical" evidence="2">
    <location>
        <begin position="746"/>
        <end position="766"/>
    </location>
</feature>
<proteinExistence type="predicted"/>
<dbReference type="InterPro" id="IPR019425">
    <property type="entry name" value="7TM_GPCR_serpentine_rcpt_Srt"/>
</dbReference>
<comment type="caution">
    <text evidence="3">The sequence shown here is derived from an EMBL/GenBank/DDBJ whole genome shotgun (WGS) entry which is preliminary data.</text>
</comment>
<keyword evidence="2" id="KW-0812">Transmembrane</keyword>
<dbReference type="AlphaFoldDB" id="A0A016RX19"/>
<feature type="transmembrane region" description="Helical" evidence="2">
    <location>
        <begin position="713"/>
        <end position="734"/>
    </location>
</feature>
<feature type="transmembrane region" description="Helical" evidence="2">
    <location>
        <begin position="679"/>
        <end position="701"/>
    </location>
</feature>
<organism evidence="3 4">
    <name type="scientific">Ancylostoma ceylanicum</name>
    <dbReference type="NCBI Taxonomy" id="53326"/>
    <lineage>
        <taxon>Eukaryota</taxon>
        <taxon>Metazoa</taxon>
        <taxon>Ecdysozoa</taxon>
        <taxon>Nematoda</taxon>
        <taxon>Chromadorea</taxon>
        <taxon>Rhabditida</taxon>
        <taxon>Rhabditina</taxon>
        <taxon>Rhabditomorpha</taxon>
        <taxon>Strongyloidea</taxon>
        <taxon>Ancylostomatidae</taxon>
        <taxon>Ancylostomatinae</taxon>
        <taxon>Ancylostoma</taxon>
    </lineage>
</organism>
<keyword evidence="2" id="KW-0472">Membrane</keyword>
<keyword evidence="4" id="KW-1185">Reference proteome</keyword>
<dbReference type="PANTHER" id="PTHR23021:SF11">
    <property type="entry name" value="SERPENTINE RECEPTOR, CLASS T"/>
    <property type="match status" value="1"/>
</dbReference>
<sequence>MGKVSLVDTAAAHTSLIESTCMTNNLERSDALRALLWNNFLISKHTNVQLLWNLRHALPKSIHWLTIPVVGHILSTHVYSMYYCDVQTAAVPDALLQDNGRFFSTDLTDGLKWFLHDSEERMTEQTDMLSFFVIVNQSVPKKLVYMGIVDVSCLCICADLAGIWQISGQVFCHSPIFSYITGNISMGLWAATCFCCVFLAFNRTWDLCLPTKAYIFEGKFMWFWLMLPTIYFIFFTFFERPLLYDPKTFTFLFDPQTNFSKYIDPSFPSILSSRIPQGSSRLLVSNDKYCRRFEFSKAAAILLEEYSGFGRGAAATLAVVRIDRGRRVAGVGRRRRRCRRQQRPTVAAVVDNSDRPSPLSSTTATDRRRCRRQQRPTVAAVVDNSDRPSPLSSTTATDRRRCRRQQRPTVAAVVDNSDRPSPLSSTTATDRRRCRRQQRPTVAAVVDNSDRPSPLSSTTATDRRRCRRQQRPTVAAVVDNSDRPSPLSSTTATDRRRCRRQQRPTVAAVVDNSDRPSPLSSTTATDRRRCRRQQRPTVAAVVDNSDRPSPLSSTTATDRRRCRRQQRPTVAAVVDNSDRPSPLSSTTATDRRRCRRQQRPTVAAVVDNSDRPSPLSSTTATDRRRCRRQQRPTVAAVVDTSDQPSPLSSTRRRRSRSTTATATAATKYANVPHTVNNTVVIISLLSFYPLICGSLAFRVYRNRTSRISMMTKQIIIQSMVICGCHILGCFLYVYTQYFPVPSIFTVISNLAWIGNHGLPGIVYISLNKTIRSHVLVLIGLRRPHTKLHVLPTNTS</sequence>